<dbReference type="EMBL" id="VJOM01000034">
    <property type="protein sequence ID" value="TSE29480.1"/>
    <property type="molecule type" value="Genomic_DNA"/>
</dbReference>
<sequence length="490" mass="50960">MTGIMSLSGKPLQGIARRGGWALLAAGLVGCASVPPAGSSVALPKAPAGWANPVDGVVAPTVTATEPLNHWWATWGDEMLSRLVESALQSNPDVARALAAVAQARAQREVARAGLGPTVQAGADVQRAQRGDASPGNTFRLGLDAAWEVDVWGRRAAALQASEADAAASEAEWAWARVTLAAEVASTYFEWWGARERLRLARESVAAQEESVQLTDWRVQAGLASVLDAQTARAALEQTRASLPALEATARQAQHALAVLTGQAPGTPLPGPAPDLPPALRVPPVPVPAQVLRQRPDVAAAEARLRAAYARVQQADAARWPTLGLEGALSLSAPRVTELFDVAALTRSLAVSLAASVFDGGAARAEVQARQAAAEQARAALASALLGALRDVENALVALAADRERLQRLDAAVAAAAEAESLARQRYAAGLIDYRALLDAQRTLLALQTDRAAAQTAWASDHVRLIKAVGGGWENAARVTEAAATTTATP</sequence>
<gene>
    <name evidence="3" type="primary">srpC_3</name>
    <name evidence="3" type="ORF">Ttaiw_02289</name>
</gene>
<proteinExistence type="inferred from homology"/>
<evidence type="ECO:0000256" key="2">
    <source>
        <dbReference type="RuleBase" id="RU362097"/>
    </source>
</evidence>
<comment type="caution">
    <text evidence="3">The sequence shown here is derived from an EMBL/GenBank/DDBJ whole genome shotgun (WGS) entry which is preliminary data.</text>
</comment>
<dbReference type="InterPro" id="IPR003423">
    <property type="entry name" value="OMP_efflux"/>
</dbReference>
<dbReference type="GO" id="GO:0015562">
    <property type="term" value="F:efflux transmembrane transporter activity"/>
    <property type="evidence" value="ECO:0007669"/>
    <property type="project" value="InterPro"/>
</dbReference>
<dbReference type="PANTHER" id="PTHR30203:SF32">
    <property type="entry name" value="CATION EFFLUX SYSTEM PROTEIN CUSC"/>
    <property type="match status" value="1"/>
</dbReference>
<accession>A0A554X0W8</accession>
<protein>
    <submittedName>
        <fullName evidence="3">Solvent efflux pump outer membrane protein SrpC</fullName>
    </submittedName>
</protein>
<keyword evidence="4" id="KW-1185">Reference proteome</keyword>
<evidence type="ECO:0000313" key="4">
    <source>
        <dbReference type="Proteomes" id="UP000317763"/>
    </source>
</evidence>
<dbReference type="AlphaFoldDB" id="A0A554X0W8"/>
<keyword evidence="2" id="KW-0472">Membrane</keyword>
<dbReference type="PANTHER" id="PTHR30203">
    <property type="entry name" value="OUTER MEMBRANE CATION EFFLUX PROTEIN"/>
    <property type="match status" value="1"/>
</dbReference>
<keyword evidence="2" id="KW-0812">Transmembrane</keyword>
<dbReference type="Gene3D" id="1.20.1600.10">
    <property type="entry name" value="Outer membrane efflux proteins (OEP)"/>
    <property type="match status" value="1"/>
</dbReference>
<dbReference type="GO" id="GO:0005886">
    <property type="term" value="C:plasma membrane"/>
    <property type="evidence" value="ECO:0007669"/>
    <property type="project" value="UniProtKB-SubCell"/>
</dbReference>
<name>A0A554X0W8_9BURK</name>
<comment type="subcellular location">
    <subcellularLocation>
        <location evidence="2">Cell membrane</location>
        <topology evidence="2">Lipid-anchor</topology>
    </subcellularLocation>
</comment>
<comment type="similarity">
    <text evidence="1 2">Belongs to the outer membrane factor (OMF) (TC 1.B.17) family.</text>
</comment>
<dbReference type="Pfam" id="PF02321">
    <property type="entry name" value="OEP"/>
    <property type="match status" value="2"/>
</dbReference>
<keyword evidence="2" id="KW-0564">Palmitate</keyword>
<dbReference type="Proteomes" id="UP000317763">
    <property type="component" value="Unassembled WGS sequence"/>
</dbReference>
<keyword evidence="2" id="KW-1134">Transmembrane beta strand</keyword>
<organism evidence="3 4">
    <name type="scientific">Tepidimonas taiwanensis</name>
    <dbReference type="NCBI Taxonomy" id="307486"/>
    <lineage>
        <taxon>Bacteria</taxon>
        <taxon>Pseudomonadati</taxon>
        <taxon>Pseudomonadota</taxon>
        <taxon>Betaproteobacteria</taxon>
        <taxon>Burkholderiales</taxon>
        <taxon>Tepidimonas</taxon>
    </lineage>
</organism>
<keyword evidence="2" id="KW-0449">Lipoprotein</keyword>
<evidence type="ECO:0000313" key="3">
    <source>
        <dbReference type="EMBL" id="TSE29480.1"/>
    </source>
</evidence>
<evidence type="ECO:0000256" key="1">
    <source>
        <dbReference type="ARBA" id="ARBA00007613"/>
    </source>
</evidence>
<dbReference type="STRING" id="307486.GCA_000807215_00520"/>
<reference evidence="3 4" key="1">
    <citation type="submission" date="2019-07" db="EMBL/GenBank/DDBJ databases">
        <title>Tepidimonas taiwanensis I1-1 draft genome.</title>
        <authorList>
            <person name="Da Costa M.S."/>
            <person name="Froufe H.J.C."/>
            <person name="Egas C."/>
            <person name="Albuquerque L."/>
        </authorList>
    </citation>
    <scope>NUCLEOTIDE SEQUENCE [LARGE SCALE GENOMIC DNA]</scope>
    <source>
        <strain evidence="3 4">I1-1</strain>
    </source>
</reference>
<dbReference type="InterPro" id="IPR010131">
    <property type="entry name" value="MdtP/NodT-like"/>
</dbReference>
<dbReference type="Gene3D" id="2.20.200.10">
    <property type="entry name" value="Outer membrane efflux proteins (OEP)"/>
    <property type="match status" value="1"/>
</dbReference>
<dbReference type="SUPFAM" id="SSF56954">
    <property type="entry name" value="Outer membrane efflux proteins (OEP)"/>
    <property type="match status" value="1"/>
</dbReference>
<dbReference type="NCBIfam" id="TIGR01845">
    <property type="entry name" value="outer_NodT"/>
    <property type="match status" value="1"/>
</dbReference>